<dbReference type="Proteomes" id="UP000759256">
    <property type="component" value="Unassembled WGS sequence"/>
</dbReference>
<dbReference type="SUPFAM" id="SSF52540">
    <property type="entry name" value="P-loop containing nucleoside triphosphate hydrolases"/>
    <property type="match status" value="1"/>
</dbReference>
<reference evidence="2" key="2">
    <citation type="submission" date="2021-09" db="EMBL/GenBank/DDBJ databases">
        <authorList>
            <person name="Gilroy R."/>
        </authorList>
    </citation>
    <scope>NUCLEOTIDE SEQUENCE</scope>
    <source>
        <strain evidence="2">CHK189-29639</strain>
    </source>
</reference>
<dbReference type="Pfam" id="PF13614">
    <property type="entry name" value="AAA_31"/>
    <property type="match status" value="1"/>
</dbReference>
<organism evidence="2 3">
    <name type="scientific">Ligilactobacillus salivarius</name>
    <dbReference type="NCBI Taxonomy" id="1624"/>
    <lineage>
        <taxon>Bacteria</taxon>
        <taxon>Bacillati</taxon>
        <taxon>Bacillota</taxon>
        <taxon>Bacilli</taxon>
        <taxon>Lactobacillales</taxon>
        <taxon>Lactobacillaceae</taxon>
        <taxon>Ligilactobacillus</taxon>
    </lineage>
</organism>
<name>A0A921LJN3_9LACO</name>
<dbReference type="EMBL" id="DYVK01000053">
    <property type="protein sequence ID" value="HJG15562.1"/>
    <property type="molecule type" value="Genomic_DNA"/>
</dbReference>
<dbReference type="PANTHER" id="PTHR13696">
    <property type="entry name" value="P-LOOP CONTAINING NUCLEOSIDE TRIPHOSPHATE HYDROLASE"/>
    <property type="match status" value="1"/>
</dbReference>
<evidence type="ECO:0000259" key="1">
    <source>
        <dbReference type="Pfam" id="PF13614"/>
    </source>
</evidence>
<dbReference type="PANTHER" id="PTHR13696:SF99">
    <property type="entry name" value="COBYRINIC ACID AC-DIAMIDE SYNTHASE"/>
    <property type="match status" value="1"/>
</dbReference>
<gene>
    <name evidence="2" type="ORF">K8V06_05410</name>
</gene>
<accession>A0A921LJN3</accession>
<dbReference type="InterPro" id="IPR027417">
    <property type="entry name" value="P-loop_NTPase"/>
</dbReference>
<dbReference type="InterPro" id="IPR025669">
    <property type="entry name" value="AAA_dom"/>
</dbReference>
<evidence type="ECO:0000313" key="3">
    <source>
        <dbReference type="Proteomes" id="UP000759256"/>
    </source>
</evidence>
<feature type="domain" description="AAA" evidence="1">
    <location>
        <begin position="6"/>
        <end position="206"/>
    </location>
</feature>
<dbReference type="AlphaFoldDB" id="A0A921LJN3"/>
<dbReference type="Gene3D" id="3.40.50.300">
    <property type="entry name" value="P-loop containing nucleotide triphosphate hydrolases"/>
    <property type="match status" value="1"/>
</dbReference>
<proteinExistence type="predicted"/>
<protein>
    <submittedName>
        <fullName evidence="2">AAA family ATPase</fullName>
    </submittedName>
</protein>
<dbReference type="RefSeq" id="WP_223687365.1">
    <property type="nucleotide sequence ID" value="NZ_JAINRM010000011.1"/>
</dbReference>
<sequence>MSDEGKVISFINMKGGVGKTTLTINIANYLANKENKKILIIDLDPQFNATQALLLKQEKHKLSNNINKQDEDEVEFKAEVSSAKQYKKLSKNGKTAFQIFHRTVITKNTQKDIIYEFSENISFVPGDLELSSVIAGDTASKVGLIDQFIKINNLKEKFDFILIDCPPTWSILTHSALYASKYYLIPSKLDFYSSIGINSLQNKISEKLTNDCMYQETSRKLFNLGIVFSMTTNLQSEKRLRETVIKDYDTKIHVFDAEIPLIPSASSSFLFYSEVENNKTYSNLSNSFEKIMSEFISQITNYEEELDNE</sequence>
<comment type="caution">
    <text evidence="2">The sequence shown here is derived from an EMBL/GenBank/DDBJ whole genome shotgun (WGS) entry which is preliminary data.</text>
</comment>
<reference evidence="2" key="1">
    <citation type="journal article" date="2021" name="PeerJ">
        <title>Extensive microbial diversity within the chicken gut microbiome revealed by metagenomics and culture.</title>
        <authorList>
            <person name="Gilroy R."/>
            <person name="Ravi A."/>
            <person name="Getino M."/>
            <person name="Pursley I."/>
            <person name="Horton D.L."/>
            <person name="Alikhan N.F."/>
            <person name="Baker D."/>
            <person name="Gharbi K."/>
            <person name="Hall N."/>
            <person name="Watson M."/>
            <person name="Adriaenssens E.M."/>
            <person name="Foster-Nyarko E."/>
            <person name="Jarju S."/>
            <person name="Secka A."/>
            <person name="Antonio M."/>
            <person name="Oren A."/>
            <person name="Chaudhuri R.R."/>
            <person name="La Ragione R."/>
            <person name="Hildebrand F."/>
            <person name="Pallen M.J."/>
        </authorList>
    </citation>
    <scope>NUCLEOTIDE SEQUENCE</scope>
    <source>
        <strain evidence="2">CHK189-29639</strain>
    </source>
</reference>
<dbReference type="CDD" id="cd02042">
    <property type="entry name" value="ParAB_family"/>
    <property type="match status" value="1"/>
</dbReference>
<evidence type="ECO:0000313" key="2">
    <source>
        <dbReference type="EMBL" id="HJG15562.1"/>
    </source>
</evidence>
<dbReference type="InterPro" id="IPR050678">
    <property type="entry name" value="DNA_Partitioning_ATPase"/>
</dbReference>